<dbReference type="PANTHER" id="PTHR30055:SF146">
    <property type="entry name" value="HTH-TYPE TRANSCRIPTIONAL DUAL REGULATOR CECR"/>
    <property type="match status" value="1"/>
</dbReference>
<dbReference type="STRING" id="1122125.GCA_000423185_01629"/>
<dbReference type="SUPFAM" id="SSF46689">
    <property type="entry name" value="Homeodomain-like"/>
    <property type="match status" value="1"/>
</dbReference>
<keyword evidence="1" id="KW-0805">Transcription regulation</keyword>
<reference evidence="7" key="1">
    <citation type="submission" date="2017-05" db="EMBL/GenBank/DDBJ databases">
        <authorList>
            <person name="Macchi M."/>
            <person name="Festa S."/>
            <person name="Coppotelli B.M."/>
            <person name="Morelli I.S."/>
        </authorList>
    </citation>
    <scope>NUCLEOTIDE SEQUENCE [LARGE SCALE GENOMIC DNA]</scope>
    <source>
        <strain evidence="7">I</strain>
    </source>
</reference>
<feature type="domain" description="HTH tetR-type" evidence="5">
    <location>
        <begin position="18"/>
        <end position="78"/>
    </location>
</feature>
<dbReference type="PROSITE" id="PS50977">
    <property type="entry name" value="HTH_TETR_2"/>
    <property type="match status" value="1"/>
</dbReference>
<dbReference type="SUPFAM" id="SSF48498">
    <property type="entry name" value="Tetracyclin repressor-like, C-terminal domain"/>
    <property type="match status" value="1"/>
</dbReference>
<organism evidence="6 7">
    <name type="scientific">Inquilinus limosus</name>
    <dbReference type="NCBI Taxonomy" id="171674"/>
    <lineage>
        <taxon>Bacteria</taxon>
        <taxon>Pseudomonadati</taxon>
        <taxon>Pseudomonadota</taxon>
        <taxon>Alphaproteobacteria</taxon>
        <taxon>Rhodospirillales</taxon>
        <taxon>Rhodospirillaceae</taxon>
        <taxon>Inquilinus</taxon>
    </lineage>
</organism>
<feature type="DNA-binding region" description="H-T-H motif" evidence="4">
    <location>
        <begin position="41"/>
        <end position="60"/>
    </location>
</feature>
<dbReference type="PRINTS" id="PR00455">
    <property type="entry name" value="HTHTETR"/>
</dbReference>
<name>A0A211ZLW3_9PROT</name>
<evidence type="ECO:0000313" key="6">
    <source>
        <dbReference type="EMBL" id="OWJ66262.1"/>
    </source>
</evidence>
<dbReference type="AlphaFoldDB" id="A0A211ZLW3"/>
<evidence type="ECO:0000256" key="2">
    <source>
        <dbReference type="ARBA" id="ARBA00023125"/>
    </source>
</evidence>
<keyword evidence="7" id="KW-1185">Reference proteome</keyword>
<gene>
    <name evidence="6" type="ORF">BWR60_15360</name>
</gene>
<dbReference type="Proteomes" id="UP000196655">
    <property type="component" value="Unassembled WGS sequence"/>
</dbReference>
<proteinExistence type="predicted"/>
<keyword evidence="3" id="KW-0804">Transcription</keyword>
<dbReference type="InterPro" id="IPR039536">
    <property type="entry name" value="TetR_C_Proteobacteria"/>
</dbReference>
<evidence type="ECO:0000313" key="7">
    <source>
        <dbReference type="Proteomes" id="UP000196655"/>
    </source>
</evidence>
<dbReference type="GO" id="GO:0000976">
    <property type="term" value="F:transcription cis-regulatory region binding"/>
    <property type="evidence" value="ECO:0007669"/>
    <property type="project" value="TreeGrafter"/>
</dbReference>
<dbReference type="Pfam" id="PF00440">
    <property type="entry name" value="TetR_N"/>
    <property type="match status" value="1"/>
</dbReference>
<evidence type="ECO:0000256" key="4">
    <source>
        <dbReference type="PROSITE-ProRule" id="PRU00335"/>
    </source>
</evidence>
<evidence type="ECO:0000256" key="3">
    <source>
        <dbReference type="ARBA" id="ARBA00023163"/>
    </source>
</evidence>
<sequence>MPMTCPFAEALPPPATASRKPDQILKAAYRVFLEEGYGTASMDAIAREAGVSKATLYAHFASKEELFAAIVGTACRAFERLAAMSPPPDDLRAALMEAGGTLLRFILNPDVIKVYRSVLAEAGRFPGLGRAMYEAGPGQGKAHLTTFFAAANARGVLAVPDPELAAEQFGSMILGHMKMRMELGIEMPSRERIERGLRSGVDAFLRAYAAPAAPTP</sequence>
<dbReference type="InterPro" id="IPR036271">
    <property type="entry name" value="Tet_transcr_reg_TetR-rel_C_sf"/>
</dbReference>
<accession>A0A211ZLW3</accession>
<dbReference type="GO" id="GO:0003700">
    <property type="term" value="F:DNA-binding transcription factor activity"/>
    <property type="evidence" value="ECO:0007669"/>
    <property type="project" value="TreeGrafter"/>
</dbReference>
<dbReference type="PROSITE" id="PS01081">
    <property type="entry name" value="HTH_TETR_1"/>
    <property type="match status" value="1"/>
</dbReference>
<dbReference type="InterPro" id="IPR009057">
    <property type="entry name" value="Homeodomain-like_sf"/>
</dbReference>
<dbReference type="OrthoDB" id="9816431at2"/>
<evidence type="ECO:0000256" key="1">
    <source>
        <dbReference type="ARBA" id="ARBA00023015"/>
    </source>
</evidence>
<dbReference type="PANTHER" id="PTHR30055">
    <property type="entry name" value="HTH-TYPE TRANSCRIPTIONAL REGULATOR RUTR"/>
    <property type="match status" value="1"/>
</dbReference>
<dbReference type="InterPro" id="IPR001647">
    <property type="entry name" value="HTH_TetR"/>
</dbReference>
<dbReference type="EMBL" id="NHON01000026">
    <property type="protein sequence ID" value="OWJ66262.1"/>
    <property type="molecule type" value="Genomic_DNA"/>
</dbReference>
<protein>
    <recommendedName>
        <fullName evidence="5">HTH tetR-type domain-containing protein</fullName>
    </recommendedName>
</protein>
<dbReference type="Gene3D" id="1.10.357.10">
    <property type="entry name" value="Tetracycline Repressor, domain 2"/>
    <property type="match status" value="1"/>
</dbReference>
<keyword evidence="2 4" id="KW-0238">DNA-binding</keyword>
<comment type="caution">
    <text evidence="6">The sequence shown here is derived from an EMBL/GenBank/DDBJ whole genome shotgun (WGS) entry which is preliminary data.</text>
</comment>
<evidence type="ECO:0000259" key="5">
    <source>
        <dbReference type="PROSITE" id="PS50977"/>
    </source>
</evidence>
<dbReference type="Gene3D" id="1.10.10.60">
    <property type="entry name" value="Homeodomain-like"/>
    <property type="match status" value="1"/>
</dbReference>
<dbReference type="InterPro" id="IPR050109">
    <property type="entry name" value="HTH-type_TetR-like_transc_reg"/>
</dbReference>
<dbReference type="InterPro" id="IPR023772">
    <property type="entry name" value="DNA-bd_HTH_TetR-type_CS"/>
</dbReference>
<dbReference type="FunFam" id="1.10.10.60:FF:000141">
    <property type="entry name" value="TetR family transcriptional regulator"/>
    <property type="match status" value="1"/>
</dbReference>
<dbReference type="Pfam" id="PF14246">
    <property type="entry name" value="TetR_C_7"/>
    <property type="match status" value="1"/>
</dbReference>